<reference evidence="3 4" key="1">
    <citation type="submission" date="2020-04" db="EMBL/GenBank/DDBJ databases">
        <authorList>
            <person name="Wallbank WR R."/>
            <person name="Pardo Diaz C."/>
            <person name="Kozak K."/>
            <person name="Martin S."/>
            <person name="Jiggins C."/>
            <person name="Moest M."/>
            <person name="Warren A I."/>
            <person name="Byers J.R.P. K."/>
            <person name="Montejo-Kovacevich G."/>
            <person name="Yen C E."/>
        </authorList>
    </citation>
    <scope>NUCLEOTIDE SEQUENCE [LARGE SCALE GENOMIC DNA]</scope>
</reference>
<protein>
    <recommendedName>
        <fullName evidence="2">C2H2-type domain-containing protein</fullName>
    </recommendedName>
</protein>
<dbReference type="SMART" id="SM00355">
    <property type="entry name" value="ZnF_C2H2"/>
    <property type="match status" value="3"/>
</dbReference>
<evidence type="ECO:0000259" key="2">
    <source>
        <dbReference type="PROSITE" id="PS00028"/>
    </source>
</evidence>
<dbReference type="PROSITE" id="PS00028">
    <property type="entry name" value="ZINC_FINGER_C2H2_1"/>
    <property type="match status" value="2"/>
</dbReference>
<feature type="domain" description="C2H2-type" evidence="2">
    <location>
        <begin position="141"/>
        <end position="164"/>
    </location>
</feature>
<evidence type="ECO:0000256" key="1">
    <source>
        <dbReference type="SAM" id="MobiDB-lite"/>
    </source>
</evidence>
<proteinExistence type="predicted"/>
<dbReference type="EMBL" id="CADEBC010000587">
    <property type="protein sequence ID" value="CAB3256867.1"/>
    <property type="molecule type" value="Genomic_DNA"/>
</dbReference>
<dbReference type="PANTHER" id="PTHR21354:SF0">
    <property type="entry name" value="ZINC FINGER PROTEIN 511"/>
    <property type="match status" value="1"/>
</dbReference>
<dbReference type="AlphaFoldDB" id="A0A8S1BD36"/>
<dbReference type="PANTHER" id="PTHR21354">
    <property type="entry name" value="ZINC FINGER PROTEIN 511"/>
    <property type="match status" value="1"/>
</dbReference>
<sequence>MKRSLEIKRAVVDVQYSRKHASSMETRQSLLEKIHAYGVGRRTLDDVLFLNDKPPPRLGVYDFDEENFCHEMIKTSCSVPGCTFIAESLLEFENHYNASHRYACGQCKKNLPSPHLLDLHIQETHDSFFAVMAERKPSYCCYIEECKEKFKNGDDRLQHCIKEHKLPKDFRFESKPSSKKSKKSKVNQNKGQTEVCMDLDGESSSSSKHKVILTNSKQKTFAKYTGRQFTKSKNISKEVNMDEIMVDLKDNLPE</sequence>
<dbReference type="OrthoDB" id="18440at2759"/>
<evidence type="ECO:0000313" key="3">
    <source>
        <dbReference type="EMBL" id="CAB3256867.1"/>
    </source>
</evidence>
<gene>
    <name evidence="3" type="ORF">APLA_LOCUS15600</name>
</gene>
<comment type="caution">
    <text evidence="3">The sequence shown here is derived from an EMBL/GenBank/DDBJ whole genome shotgun (WGS) entry which is preliminary data.</text>
</comment>
<organism evidence="3 4">
    <name type="scientific">Arctia plantaginis</name>
    <name type="common">Wood tiger moth</name>
    <name type="synonym">Phalaena plantaginis</name>
    <dbReference type="NCBI Taxonomy" id="874455"/>
    <lineage>
        <taxon>Eukaryota</taxon>
        <taxon>Metazoa</taxon>
        <taxon>Ecdysozoa</taxon>
        <taxon>Arthropoda</taxon>
        <taxon>Hexapoda</taxon>
        <taxon>Insecta</taxon>
        <taxon>Pterygota</taxon>
        <taxon>Neoptera</taxon>
        <taxon>Endopterygota</taxon>
        <taxon>Lepidoptera</taxon>
        <taxon>Glossata</taxon>
        <taxon>Ditrysia</taxon>
        <taxon>Noctuoidea</taxon>
        <taxon>Erebidae</taxon>
        <taxon>Arctiinae</taxon>
        <taxon>Arctia</taxon>
    </lineage>
</organism>
<keyword evidence="4" id="KW-1185">Reference proteome</keyword>
<evidence type="ECO:0000313" key="4">
    <source>
        <dbReference type="Proteomes" id="UP000494106"/>
    </source>
</evidence>
<dbReference type="InterPro" id="IPR039258">
    <property type="entry name" value="ZNF511"/>
</dbReference>
<dbReference type="Proteomes" id="UP000494106">
    <property type="component" value="Unassembled WGS sequence"/>
</dbReference>
<accession>A0A8S1BD36</accession>
<feature type="domain" description="C2H2-type" evidence="2">
    <location>
        <begin position="104"/>
        <end position="125"/>
    </location>
</feature>
<name>A0A8S1BD36_ARCPL</name>
<feature type="region of interest" description="Disordered" evidence="1">
    <location>
        <begin position="172"/>
        <end position="211"/>
    </location>
</feature>
<dbReference type="InterPro" id="IPR013087">
    <property type="entry name" value="Znf_C2H2_type"/>
</dbReference>